<dbReference type="InterPro" id="IPR043519">
    <property type="entry name" value="NT_sf"/>
</dbReference>
<dbReference type="OrthoDB" id="9803106at2"/>
<dbReference type="RefSeq" id="WP_066824334.1">
    <property type="nucleotide sequence ID" value="NZ_LTBA01000011.1"/>
</dbReference>
<dbReference type="AlphaFoldDB" id="A0A151B484"/>
<protein>
    <submittedName>
        <fullName evidence="2">Nucleotidyltransferase domain protein</fullName>
    </submittedName>
</protein>
<dbReference type="InterPro" id="IPR041633">
    <property type="entry name" value="Polbeta"/>
</dbReference>
<dbReference type="Proteomes" id="UP000075531">
    <property type="component" value="Unassembled WGS sequence"/>
</dbReference>
<dbReference type="PATRIC" id="fig|1121338.3.peg.1364"/>
<dbReference type="Pfam" id="PF18765">
    <property type="entry name" value="Polbeta"/>
    <property type="match status" value="1"/>
</dbReference>
<feature type="domain" description="Polymerase beta nucleotidyltransferase" evidence="1">
    <location>
        <begin position="12"/>
        <end position="100"/>
    </location>
</feature>
<name>A0A151B484_9CLOT</name>
<gene>
    <name evidence="2" type="ORF">CLTEP_13280</name>
</gene>
<keyword evidence="2" id="KW-0808">Transferase</keyword>
<dbReference type="GO" id="GO:0016740">
    <property type="term" value="F:transferase activity"/>
    <property type="evidence" value="ECO:0007669"/>
    <property type="project" value="UniProtKB-KW"/>
</dbReference>
<evidence type="ECO:0000259" key="1">
    <source>
        <dbReference type="Pfam" id="PF18765"/>
    </source>
</evidence>
<organism evidence="2 3">
    <name type="scientific">Clostridium tepidiprofundi DSM 19306</name>
    <dbReference type="NCBI Taxonomy" id="1121338"/>
    <lineage>
        <taxon>Bacteria</taxon>
        <taxon>Bacillati</taxon>
        <taxon>Bacillota</taxon>
        <taxon>Clostridia</taxon>
        <taxon>Eubacteriales</taxon>
        <taxon>Clostridiaceae</taxon>
        <taxon>Clostridium</taxon>
    </lineage>
</organism>
<reference evidence="2 3" key="1">
    <citation type="submission" date="2016-02" db="EMBL/GenBank/DDBJ databases">
        <title>Genome sequence of Clostridium tepidiprofundi DSM 19306.</title>
        <authorList>
            <person name="Poehlein A."/>
            <person name="Daniel R."/>
        </authorList>
    </citation>
    <scope>NUCLEOTIDE SEQUENCE [LARGE SCALE GENOMIC DNA]</scope>
    <source>
        <strain evidence="2 3">DSM 19306</strain>
    </source>
</reference>
<accession>A0A151B484</accession>
<dbReference type="CDD" id="cd05403">
    <property type="entry name" value="NT_KNTase_like"/>
    <property type="match status" value="1"/>
</dbReference>
<evidence type="ECO:0000313" key="2">
    <source>
        <dbReference type="EMBL" id="KYH34731.1"/>
    </source>
</evidence>
<proteinExistence type="predicted"/>
<dbReference type="STRING" id="1121338.CLTEP_13280"/>
<dbReference type="SUPFAM" id="SSF81301">
    <property type="entry name" value="Nucleotidyltransferase"/>
    <property type="match status" value="1"/>
</dbReference>
<dbReference type="EMBL" id="LTBA01000011">
    <property type="protein sequence ID" value="KYH34731.1"/>
    <property type="molecule type" value="Genomic_DNA"/>
</dbReference>
<sequence>MYGLLDRDIKYILEAIGKFEEIEKVILFGSRAMGNYKKGSDIDIAVSGKKVTINTILKLSDYLNEVYPLPYYFDIIHYENISNENLKKHIDTYGKEIYIKK</sequence>
<evidence type="ECO:0000313" key="3">
    <source>
        <dbReference type="Proteomes" id="UP000075531"/>
    </source>
</evidence>
<comment type="caution">
    <text evidence="2">The sequence shown here is derived from an EMBL/GenBank/DDBJ whole genome shotgun (WGS) entry which is preliminary data.</text>
</comment>
<dbReference type="Gene3D" id="3.30.460.10">
    <property type="entry name" value="Beta Polymerase, domain 2"/>
    <property type="match status" value="1"/>
</dbReference>
<keyword evidence="3" id="KW-1185">Reference proteome</keyword>